<dbReference type="AlphaFoldDB" id="A0A0J7ND20"/>
<protein>
    <submittedName>
        <fullName evidence="1">Uncharacterized protein</fullName>
    </submittedName>
</protein>
<dbReference type="PaxDb" id="67767-A0A0J7ND20"/>
<comment type="caution">
    <text evidence="1">The sequence shown here is derived from an EMBL/GenBank/DDBJ whole genome shotgun (WGS) entry which is preliminary data.</text>
</comment>
<dbReference type="Pfam" id="PF05380">
    <property type="entry name" value="Peptidase_A17"/>
    <property type="match status" value="1"/>
</dbReference>
<dbReference type="EMBL" id="LBMM01006613">
    <property type="protein sequence ID" value="KMQ90460.1"/>
    <property type="molecule type" value="Genomic_DNA"/>
</dbReference>
<evidence type="ECO:0000313" key="2">
    <source>
        <dbReference type="Proteomes" id="UP000036403"/>
    </source>
</evidence>
<dbReference type="Proteomes" id="UP000036403">
    <property type="component" value="Unassembled WGS sequence"/>
</dbReference>
<sequence>MDDYLARGHMSLVPENLAASSGPVSYLPHHGILKGIDADAKYRVVFNGPSCTAARTSLNDALHTGSQSAAGPCRRCDALAAISYVFVADVEKMYRQQLEWDAPLAVEEATIWTNLEEELFLVEQIRIPRWFRGDPASLVEVHGFSDASEQAYAAVVYLRVIEDGRPHISLVMAKTRVAPLKRVSLPCLELCAASLLAKLAEHVCAILSLEASPVFLWTNSTVALSWIRGHPAKWTTFVANRVAEIQRLNRDAKWLHVPGRINPADCASRGVSPRELLEHPLWWGGPGFHSEDPVSWPTDPGLPASADLPERRAAKCLTSCGTREPKELARFSSLRRLLRVSAWIWRWRRRCVKPKDRVEAAPTQPTLLGPEELDFALTRWIRVAQAVTFHAELENIRAGRPVSGRSILRKLTGGRLRKNPASRRTH</sequence>
<gene>
    <name evidence="1" type="ORF">RF55_9785</name>
</gene>
<proteinExistence type="predicted"/>
<dbReference type="PANTHER" id="PTHR47331">
    <property type="entry name" value="PHD-TYPE DOMAIN-CONTAINING PROTEIN"/>
    <property type="match status" value="1"/>
</dbReference>
<evidence type="ECO:0000313" key="1">
    <source>
        <dbReference type="EMBL" id="KMQ90460.1"/>
    </source>
</evidence>
<reference evidence="1 2" key="1">
    <citation type="submission" date="2015-04" db="EMBL/GenBank/DDBJ databases">
        <title>Lasius niger genome sequencing.</title>
        <authorList>
            <person name="Konorov E.A."/>
            <person name="Nikitin M.A."/>
            <person name="Kirill M.V."/>
            <person name="Chang P."/>
        </authorList>
    </citation>
    <scope>NUCLEOTIDE SEQUENCE [LARGE SCALE GENOMIC DNA]</scope>
    <source>
        <tissue evidence="1">Whole</tissue>
    </source>
</reference>
<organism evidence="1 2">
    <name type="scientific">Lasius niger</name>
    <name type="common">Black garden ant</name>
    <dbReference type="NCBI Taxonomy" id="67767"/>
    <lineage>
        <taxon>Eukaryota</taxon>
        <taxon>Metazoa</taxon>
        <taxon>Ecdysozoa</taxon>
        <taxon>Arthropoda</taxon>
        <taxon>Hexapoda</taxon>
        <taxon>Insecta</taxon>
        <taxon>Pterygota</taxon>
        <taxon>Neoptera</taxon>
        <taxon>Endopterygota</taxon>
        <taxon>Hymenoptera</taxon>
        <taxon>Apocrita</taxon>
        <taxon>Aculeata</taxon>
        <taxon>Formicoidea</taxon>
        <taxon>Formicidae</taxon>
        <taxon>Formicinae</taxon>
        <taxon>Lasius</taxon>
        <taxon>Lasius</taxon>
    </lineage>
</organism>
<dbReference type="InterPro" id="IPR008042">
    <property type="entry name" value="Retrotrans_Pao"/>
</dbReference>
<accession>A0A0J7ND20</accession>
<dbReference type="OrthoDB" id="7554249at2759"/>
<keyword evidence="2" id="KW-1185">Reference proteome</keyword>
<name>A0A0J7ND20_LASNI</name>
<dbReference type="STRING" id="67767.A0A0J7ND20"/>